<accession>A0A432XZ82</accession>
<evidence type="ECO:0000256" key="1">
    <source>
        <dbReference type="ARBA" id="ARBA00022448"/>
    </source>
</evidence>
<keyword evidence="5 16" id="KW-0285">Flavoprotein</keyword>
<keyword evidence="13 16" id="KW-0830">Ubiquinone</keyword>
<evidence type="ECO:0000256" key="4">
    <source>
        <dbReference type="ARBA" id="ARBA00022553"/>
    </source>
</evidence>
<dbReference type="Proteomes" id="UP000287198">
    <property type="component" value="Unassembled WGS sequence"/>
</dbReference>
<evidence type="ECO:0000256" key="10">
    <source>
        <dbReference type="ARBA" id="ARBA00023027"/>
    </source>
</evidence>
<keyword evidence="1 16" id="KW-0813">Transport</keyword>
<evidence type="ECO:0000256" key="15">
    <source>
        <dbReference type="ARBA" id="ARBA00023201"/>
    </source>
</evidence>
<keyword evidence="11 16" id="KW-0915">Sodium</keyword>
<comment type="similarity">
    <text evidence="16 17">Belongs to the NqrC family.</text>
</comment>
<dbReference type="SMART" id="SM00900">
    <property type="entry name" value="FMN_bind"/>
    <property type="match status" value="1"/>
</dbReference>
<dbReference type="GO" id="GO:0016655">
    <property type="term" value="F:oxidoreductase activity, acting on NAD(P)H, quinone or similar compound as acceptor"/>
    <property type="evidence" value="ECO:0007669"/>
    <property type="project" value="UniProtKB-UniRule"/>
</dbReference>
<dbReference type="NCBIfam" id="NF003749">
    <property type="entry name" value="PRK05346.1-5"/>
    <property type="match status" value="1"/>
</dbReference>
<keyword evidence="8 16" id="KW-1278">Translocase</keyword>
<dbReference type="OrthoDB" id="9786835at2"/>
<evidence type="ECO:0000256" key="17">
    <source>
        <dbReference type="PIRNR" id="PIRNR009437"/>
    </source>
</evidence>
<evidence type="ECO:0000256" key="7">
    <source>
        <dbReference type="ARBA" id="ARBA00022692"/>
    </source>
</evidence>
<feature type="domain" description="FMN-binding" evidence="18">
    <location>
        <begin position="149"/>
        <end position="246"/>
    </location>
</feature>
<dbReference type="InterPro" id="IPR007329">
    <property type="entry name" value="FMN-bd"/>
</dbReference>
<dbReference type="EC" id="7.2.1.1" evidence="16 17"/>
<keyword evidence="3" id="KW-0997">Cell inner membrane</keyword>
<dbReference type="PANTHER" id="PTHR37838">
    <property type="entry name" value="NA(+)-TRANSLOCATING NADH-QUINONE REDUCTASE SUBUNIT C"/>
    <property type="match status" value="1"/>
</dbReference>
<evidence type="ECO:0000256" key="14">
    <source>
        <dbReference type="ARBA" id="ARBA00023136"/>
    </source>
</evidence>
<keyword evidence="4 16" id="KW-0597">Phosphoprotein</keyword>
<comment type="subcellular location">
    <subcellularLocation>
        <location evidence="16">Cell membrane</location>
        <topology evidence="16">Single-pass membrane protein</topology>
    </subcellularLocation>
</comment>
<evidence type="ECO:0000256" key="13">
    <source>
        <dbReference type="ARBA" id="ARBA00023075"/>
    </source>
</evidence>
<dbReference type="GO" id="GO:0005886">
    <property type="term" value="C:plasma membrane"/>
    <property type="evidence" value="ECO:0007669"/>
    <property type="project" value="UniProtKB-SubCell"/>
</dbReference>
<gene>
    <name evidence="16" type="primary">nqrC</name>
    <name evidence="19" type="ORF">CWI69_00935</name>
</gene>
<dbReference type="PANTHER" id="PTHR37838:SF1">
    <property type="entry name" value="NA(+)-TRANSLOCATING NADH-QUINONE REDUCTASE SUBUNIT C"/>
    <property type="match status" value="1"/>
</dbReference>
<evidence type="ECO:0000256" key="16">
    <source>
        <dbReference type="HAMAP-Rule" id="MF_00427"/>
    </source>
</evidence>
<comment type="cofactor">
    <cofactor evidence="16 17">
        <name>FMN</name>
        <dbReference type="ChEBI" id="CHEBI:58210"/>
    </cofactor>
</comment>
<feature type="transmembrane region" description="Helical" evidence="16">
    <location>
        <begin position="12"/>
        <end position="34"/>
    </location>
</feature>
<dbReference type="AlphaFoldDB" id="A0A432XZ82"/>
<evidence type="ECO:0000256" key="6">
    <source>
        <dbReference type="ARBA" id="ARBA00022643"/>
    </source>
</evidence>
<comment type="caution">
    <text evidence="19">The sequence shown here is derived from an EMBL/GenBank/DDBJ whole genome shotgun (WGS) entry which is preliminary data.</text>
</comment>
<keyword evidence="7 16" id="KW-0812">Transmembrane</keyword>
<keyword evidence="15 16" id="KW-0739">Sodium transport</keyword>
<dbReference type="GO" id="GO:0006814">
    <property type="term" value="P:sodium ion transport"/>
    <property type="evidence" value="ECO:0007669"/>
    <property type="project" value="UniProtKB-UniRule"/>
</dbReference>
<keyword evidence="10 16" id="KW-0520">NAD</keyword>
<evidence type="ECO:0000256" key="3">
    <source>
        <dbReference type="ARBA" id="ARBA00022519"/>
    </source>
</evidence>
<comment type="caution">
    <text evidence="16">Lacks conserved residue(s) required for the propagation of feature annotation.</text>
</comment>
<dbReference type="RefSeq" id="WP_126761057.1">
    <property type="nucleotide sequence ID" value="NZ_JBHLTZ010000004.1"/>
</dbReference>
<keyword evidence="2 16" id="KW-1003">Cell membrane</keyword>
<evidence type="ECO:0000256" key="11">
    <source>
        <dbReference type="ARBA" id="ARBA00023053"/>
    </source>
</evidence>
<keyword evidence="6 16" id="KW-0288">FMN</keyword>
<dbReference type="Pfam" id="PF04205">
    <property type="entry name" value="FMN_bind"/>
    <property type="match status" value="1"/>
</dbReference>
<dbReference type="EMBL" id="PIPW01000001">
    <property type="protein sequence ID" value="RUO54029.1"/>
    <property type="molecule type" value="Genomic_DNA"/>
</dbReference>
<keyword evidence="12 16" id="KW-0406">Ion transport</keyword>
<evidence type="ECO:0000256" key="8">
    <source>
        <dbReference type="ARBA" id="ARBA00022967"/>
    </source>
</evidence>
<keyword evidence="14 16" id="KW-0472">Membrane</keyword>
<comment type="catalytic activity">
    <reaction evidence="16 17">
        <text>a ubiquinone + n Na(+)(in) + NADH + H(+) = a ubiquinol + n Na(+)(out) + NAD(+)</text>
        <dbReference type="Rhea" id="RHEA:47748"/>
        <dbReference type="Rhea" id="RHEA-COMP:9565"/>
        <dbReference type="Rhea" id="RHEA-COMP:9566"/>
        <dbReference type="ChEBI" id="CHEBI:15378"/>
        <dbReference type="ChEBI" id="CHEBI:16389"/>
        <dbReference type="ChEBI" id="CHEBI:17976"/>
        <dbReference type="ChEBI" id="CHEBI:29101"/>
        <dbReference type="ChEBI" id="CHEBI:57540"/>
        <dbReference type="ChEBI" id="CHEBI:57945"/>
        <dbReference type="EC" id="7.2.1.1"/>
    </reaction>
</comment>
<feature type="modified residue" description="FMN phosphoryl threonine" evidence="16">
    <location>
        <position position="229"/>
    </location>
</feature>
<keyword evidence="9 16" id="KW-1133">Transmembrane helix</keyword>
<keyword evidence="20" id="KW-1185">Reference proteome</keyword>
<name>A0A432XZ82_9GAMM</name>
<evidence type="ECO:0000256" key="9">
    <source>
        <dbReference type="ARBA" id="ARBA00022989"/>
    </source>
</evidence>
<comment type="function">
    <text evidence="16">NQR complex catalyzes the reduction of ubiquinone-1 to ubiquinol by two successive reactions, coupled with the transport of Na(+) ions from the cytoplasm to the periplasm. NqrA to NqrE are probably involved in the second step, the conversion of ubisemiquinone to ubiquinol.</text>
</comment>
<dbReference type="GO" id="GO:0010181">
    <property type="term" value="F:FMN binding"/>
    <property type="evidence" value="ECO:0007669"/>
    <property type="project" value="UniProtKB-UniRule"/>
</dbReference>
<comment type="subunit">
    <text evidence="16 17">Composed of six subunits; NqrA, NqrB, NqrC, NqrD, NqrE and NqrF.</text>
</comment>
<evidence type="ECO:0000256" key="5">
    <source>
        <dbReference type="ARBA" id="ARBA00022630"/>
    </source>
</evidence>
<protein>
    <recommendedName>
        <fullName evidence="16 17">Na(+)-translocating NADH-quinone reductase subunit C</fullName>
        <shortName evidence="16 17">Na(+)-NQR subunit C</shortName>
        <shortName evidence="16 17">Na(+)-translocating NQR subunit C</shortName>
        <ecNumber evidence="16 17">7.2.1.1</ecNumber>
    </recommendedName>
    <alternativeName>
        <fullName evidence="16 17">NQR complex subunit C</fullName>
    </alternativeName>
    <alternativeName>
        <fullName evidence="16 17">NQR-1 subunit C</fullName>
    </alternativeName>
</protein>
<evidence type="ECO:0000256" key="2">
    <source>
        <dbReference type="ARBA" id="ARBA00022475"/>
    </source>
</evidence>
<sequence length="263" mass="28713">MASKKNESLSKTLIVVVILCLVCAIIVSGAAVGLKPIQQRNAALDMQRNVLDAAGLLQPSTDVVTVFNERVDTKLINLNTLEVVESANDLGPVNYDPIAAANKPAWSSKVPEGKDIAGIGSREDVTKVYFINDEQGDLQTLVLYIRGNGLWGTMYGLIALEPDLSTVRSVNFYEHSETPGLGGEIQNPKWVAQWEGKEIYGENNEEVKFDVVKNPSDENHDIDALSGATLTSNGVDYLITYWFSDQAYGPLLDKIRKGELNNG</sequence>
<organism evidence="19 20">
    <name type="scientific">Pseudidiomarina halophila</name>
    <dbReference type="NCBI Taxonomy" id="1449799"/>
    <lineage>
        <taxon>Bacteria</taxon>
        <taxon>Pseudomonadati</taxon>
        <taxon>Pseudomonadota</taxon>
        <taxon>Gammaproteobacteria</taxon>
        <taxon>Alteromonadales</taxon>
        <taxon>Idiomarinaceae</taxon>
        <taxon>Pseudidiomarina</taxon>
    </lineage>
</organism>
<evidence type="ECO:0000313" key="20">
    <source>
        <dbReference type="Proteomes" id="UP000287198"/>
    </source>
</evidence>
<evidence type="ECO:0000256" key="12">
    <source>
        <dbReference type="ARBA" id="ARBA00023065"/>
    </source>
</evidence>
<evidence type="ECO:0000259" key="18">
    <source>
        <dbReference type="SMART" id="SM00900"/>
    </source>
</evidence>
<dbReference type="PIRSF" id="PIRSF009437">
    <property type="entry name" value="NQR-1_subunit_C"/>
    <property type="match status" value="1"/>
</dbReference>
<dbReference type="HAMAP" id="MF_00427">
    <property type="entry name" value="NqrC"/>
    <property type="match status" value="1"/>
</dbReference>
<dbReference type="NCBIfam" id="TIGR01938">
    <property type="entry name" value="nqrC"/>
    <property type="match status" value="1"/>
</dbReference>
<evidence type="ECO:0000313" key="19">
    <source>
        <dbReference type="EMBL" id="RUO54029.1"/>
    </source>
</evidence>
<proteinExistence type="inferred from homology"/>
<reference evidence="20" key="1">
    <citation type="journal article" date="2018" name="Front. Microbiol.">
        <title>Genome-Based Analysis Reveals the Taxonomy and Diversity of the Family Idiomarinaceae.</title>
        <authorList>
            <person name="Liu Y."/>
            <person name="Lai Q."/>
            <person name="Shao Z."/>
        </authorList>
    </citation>
    <scope>NUCLEOTIDE SEQUENCE [LARGE SCALE GENOMIC DNA]</scope>
    <source>
        <strain evidence="20">BH195</strain>
    </source>
</reference>
<dbReference type="InterPro" id="IPR010204">
    <property type="entry name" value="NqrC"/>
</dbReference>